<organism evidence="2 3">
    <name type="scientific">Champsocephalus gunnari</name>
    <name type="common">Mackerel icefish</name>
    <dbReference type="NCBI Taxonomy" id="52237"/>
    <lineage>
        <taxon>Eukaryota</taxon>
        <taxon>Metazoa</taxon>
        <taxon>Chordata</taxon>
        <taxon>Craniata</taxon>
        <taxon>Vertebrata</taxon>
        <taxon>Euteleostomi</taxon>
        <taxon>Actinopterygii</taxon>
        <taxon>Neopterygii</taxon>
        <taxon>Teleostei</taxon>
        <taxon>Neoteleostei</taxon>
        <taxon>Acanthomorphata</taxon>
        <taxon>Eupercaria</taxon>
        <taxon>Perciformes</taxon>
        <taxon>Notothenioidei</taxon>
        <taxon>Channichthyidae</taxon>
        <taxon>Champsocephalus</taxon>
    </lineage>
</organism>
<evidence type="ECO:0000313" key="2">
    <source>
        <dbReference type="EMBL" id="KAK5918613.1"/>
    </source>
</evidence>
<feature type="region of interest" description="Disordered" evidence="1">
    <location>
        <begin position="22"/>
        <end position="44"/>
    </location>
</feature>
<comment type="caution">
    <text evidence="2">The sequence shown here is derived from an EMBL/GenBank/DDBJ whole genome shotgun (WGS) entry which is preliminary data.</text>
</comment>
<accession>A0AAN8DIQ5</accession>
<name>A0AAN8DIQ5_CHAGU</name>
<dbReference type="Proteomes" id="UP001331515">
    <property type="component" value="Unassembled WGS sequence"/>
</dbReference>
<evidence type="ECO:0000313" key="3">
    <source>
        <dbReference type="Proteomes" id="UP001331515"/>
    </source>
</evidence>
<gene>
    <name evidence="2" type="ORF">CgunFtcFv8_003362</name>
</gene>
<proteinExistence type="predicted"/>
<keyword evidence="3" id="KW-1185">Reference proteome</keyword>
<dbReference type="EMBL" id="JAURVH010001525">
    <property type="protein sequence ID" value="KAK5918613.1"/>
    <property type="molecule type" value="Genomic_DNA"/>
</dbReference>
<evidence type="ECO:0000256" key="1">
    <source>
        <dbReference type="SAM" id="MobiDB-lite"/>
    </source>
</evidence>
<sequence length="125" mass="14203">MRNVQGEDKDRLLVSIWVSASHPEEDRSTAPPVGLHETAHTNRTEEMSYMGLQCEIVGDGRVFLKRRAEESHMFIVTIEKGRWYIPRWWTAKVGVPLNGGSRGYDGWEKGGGVFRVPMSKATTER</sequence>
<dbReference type="AlphaFoldDB" id="A0AAN8DIQ5"/>
<protein>
    <submittedName>
        <fullName evidence="2">Uncharacterized protein</fullName>
    </submittedName>
</protein>
<reference evidence="2 3" key="1">
    <citation type="journal article" date="2023" name="Mol. Biol. Evol.">
        <title>Genomics of Secondarily Temperate Adaptation in the Only Non-Antarctic Icefish.</title>
        <authorList>
            <person name="Rivera-Colon A.G."/>
            <person name="Rayamajhi N."/>
            <person name="Minhas B.F."/>
            <person name="Madrigal G."/>
            <person name="Bilyk K.T."/>
            <person name="Yoon V."/>
            <person name="Hune M."/>
            <person name="Gregory S."/>
            <person name="Cheng C.H.C."/>
            <person name="Catchen J.M."/>
        </authorList>
    </citation>
    <scope>NUCLEOTIDE SEQUENCE [LARGE SCALE GENOMIC DNA]</scope>
    <source>
        <tissue evidence="2">White muscle</tissue>
    </source>
</reference>